<dbReference type="PROSITE" id="PS00059">
    <property type="entry name" value="ADH_ZINC"/>
    <property type="match status" value="1"/>
</dbReference>
<dbReference type="InterPro" id="IPR002328">
    <property type="entry name" value="ADH_Zn_CS"/>
</dbReference>
<dbReference type="EMBL" id="CP065989">
    <property type="protein sequence ID" value="QQB14441.1"/>
    <property type="molecule type" value="Genomic_DNA"/>
</dbReference>
<evidence type="ECO:0000256" key="4">
    <source>
        <dbReference type="ARBA" id="ARBA00023002"/>
    </source>
</evidence>
<dbReference type="Gene3D" id="3.90.180.10">
    <property type="entry name" value="Medium-chain alcohol dehydrogenases, catalytic domain"/>
    <property type="match status" value="1"/>
</dbReference>
<evidence type="ECO:0000256" key="3">
    <source>
        <dbReference type="ARBA" id="ARBA00022833"/>
    </source>
</evidence>
<dbReference type="RefSeq" id="WP_198499508.1">
    <property type="nucleotide sequence ID" value="NZ_CP065989.1"/>
</dbReference>
<feature type="domain" description="Enoyl reductase (ER)" evidence="6">
    <location>
        <begin position="8"/>
        <end position="347"/>
    </location>
</feature>
<name>A0A7T3ZZA6_9MICO</name>
<dbReference type="InterPro" id="IPR020843">
    <property type="entry name" value="ER"/>
</dbReference>
<dbReference type="Pfam" id="PF00107">
    <property type="entry name" value="ADH_zinc_N"/>
    <property type="match status" value="1"/>
</dbReference>
<dbReference type="GO" id="GO:0016491">
    <property type="term" value="F:oxidoreductase activity"/>
    <property type="evidence" value="ECO:0007669"/>
    <property type="project" value="UniProtKB-KW"/>
</dbReference>
<accession>A0A7T3ZZA6</accession>
<dbReference type="Pfam" id="PF08240">
    <property type="entry name" value="ADH_N"/>
    <property type="match status" value="1"/>
</dbReference>
<dbReference type="Gene3D" id="3.40.50.720">
    <property type="entry name" value="NAD(P)-binding Rossmann-like Domain"/>
    <property type="match status" value="1"/>
</dbReference>
<evidence type="ECO:0000256" key="1">
    <source>
        <dbReference type="ARBA" id="ARBA00001947"/>
    </source>
</evidence>
<reference evidence="7 8" key="1">
    <citation type="submission" date="2020-12" db="EMBL/GenBank/DDBJ databases">
        <title>FDA dAtabase for Regulatory Grade micrObial Sequences (FDA-ARGOS): Supporting development and validation of Infectious Disease Dx tests.</title>
        <authorList>
            <person name="Sproer C."/>
            <person name="Gronow S."/>
            <person name="Severitt S."/>
            <person name="Schroder I."/>
            <person name="Tallon L."/>
            <person name="Sadzewicz L."/>
            <person name="Zhao X."/>
            <person name="Boylan J."/>
            <person name="Ott S."/>
            <person name="Bowen H."/>
            <person name="Vavikolanu K."/>
            <person name="Mehta A."/>
            <person name="Aluvathingal J."/>
            <person name="Nadendla S."/>
            <person name="Lowell S."/>
            <person name="Myers T."/>
            <person name="Yan Y."/>
            <person name="Sichtig H."/>
        </authorList>
    </citation>
    <scope>NUCLEOTIDE SEQUENCE [LARGE SCALE GENOMIC DNA]</scope>
    <source>
        <strain evidence="7 8">FDAARGOS_990</strain>
    </source>
</reference>
<protein>
    <submittedName>
        <fullName evidence="7">Alcohol dehydrogenase catalytic domain-containing protein</fullName>
    </submittedName>
</protein>
<dbReference type="InterPro" id="IPR050129">
    <property type="entry name" value="Zn_alcohol_dh"/>
</dbReference>
<dbReference type="SUPFAM" id="SSF51735">
    <property type="entry name" value="NAD(P)-binding Rossmann-fold domains"/>
    <property type="match status" value="1"/>
</dbReference>
<evidence type="ECO:0000256" key="5">
    <source>
        <dbReference type="RuleBase" id="RU361277"/>
    </source>
</evidence>
<dbReference type="SMART" id="SM00829">
    <property type="entry name" value="PKS_ER"/>
    <property type="match status" value="1"/>
</dbReference>
<dbReference type="InterPro" id="IPR011032">
    <property type="entry name" value="GroES-like_sf"/>
</dbReference>
<evidence type="ECO:0000313" key="8">
    <source>
        <dbReference type="Proteomes" id="UP000595374"/>
    </source>
</evidence>
<dbReference type="SUPFAM" id="SSF50129">
    <property type="entry name" value="GroES-like"/>
    <property type="match status" value="1"/>
</dbReference>
<sequence length="352" mass="36761">MKTARLHGREDLRIEDIPEPTVGPGQVKLRNAYVGVCGSDVHLYLNPEASPIDLFSPHPVTGAHLPQPMGHEFSGTVVEVGPDVEGIAVGDRGAVFPIAYSCGECVACRRGAPTSCRLMASLGANADGGGMAEYVTVSASQFHRVPESVDLQTAALVEPMAVAWHGAARSRAGADDVVLIAGAGPIGIGAWYAFRARGVRDVLVSEPSPERRQKIAALGATVIDPTTEDLHAIVADRTDGDGVDVFYDAAGVPAALATGLAELAPGGRVVLQSPHEHGFEIQPSALMMGETELIGAVGYTAEEFDEVIARMEAGDYDTTGWVEEMALDDVVTAIDTLRSGAGTKITLRVGDA</sequence>
<dbReference type="GO" id="GO:0008270">
    <property type="term" value="F:zinc ion binding"/>
    <property type="evidence" value="ECO:0007669"/>
    <property type="project" value="InterPro"/>
</dbReference>
<keyword evidence="4" id="KW-0560">Oxidoreductase</keyword>
<dbReference type="PANTHER" id="PTHR43401:SF2">
    <property type="entry name" value="L-THREONINE 3-DEHYDROGENASE"/>
    <property type="match status" value="1"/>
</dbReference>
<comment type="cofactor">
    <cofactor evidence="1 5">
        <name>Zn(2+)</name>
        <dbReference type="ChEBI" id="CHEBI:29105"/>
    </cofactor>
</comment>
<comment type="similarity">
    <text evidence="5">Belongs to the zinc-containing alcohol dehydrogenase family.</text>
</comment>
<keyword evidence="2 5" id="KW-0479">Metal-binding</keyword>
<evidence type="ECO:0000256" key="2">
    <source>
        <dbReference type="ARBA" id="ARBA00022723"/>
    </source>
</evidence>
<dbReference type="PANTHER" id="PTHR43401">
    <property type="entry name" value="L-THREONINE 3-DEHYDROGENASE"/>
    <property type="match status" value="1"/>
</dbReference>
<evidence type="ECO:0000259" key="6">
    <source>
        <dbReference type="SMART" id="SM00829"/>
    </source>
</evidence>
<gene>
    <name evidence="7" type="ORF">I6H47_00020</name>
</gene>
<proteinExistence type="inferred from homology"/>
<dbReference type="InterPro" id="IPR036291">
    <property type="entry name" value="NAD(P)-bd_dom_sf"/>
</dbReference>
<organism evidence="7 8">
    <name type="scientific">Brevibacterium casei</name>
    <dbReference type="NCBI Taxonomy" id="33889"/>
    <lineage>
        <taxon>Bacteria</taxon>
        <taxon>Bacillati</taxon>
        <taxon>Actinomycetota</taxon>
        <taxon>Actinomycetes</taxon>
        <taxon>Micrococcales</taxon>
        <taxon>Brevibacteriaceae</taxon>
        <taxon>Brevibacterium</taxon>
    </lineage>
</organism>
<dbReference type="InterPro" id="IPR013149">
    <property type="entry name" value="ADH-like_C"/>
</dbReference>
<dbReference type="AlphaFoldDB" id="A0A7T3ZZA6"/>
<keyword evidence="3 5" id="KW-0862">Zinc</keyword>
<evidence type="ECO:0000313" key="7">
    <source>
        <dbReference type="EMBL" id="QQB14441.1"/>
    </source>
</evidence>
<dbReference type="Proteomes" id="UP000595374">
    <property type="component" value="Chromosome"/>
</dbReference>
<dbReference type="InterPro" id="IPR013154">
    <property type="entry name" value="ADH-like_N"/>
</dbReference>